<proteinExistence type="predicted"/>
<organism evidence="1 2">
    <name type="scientific">Streptomyces mirabilis</name>
    <dbReference type="NCBI Taxonomy" id="68239"/>
    <lineage>
        <taxon>Bacteria</taxon>
        <taxon>Bacillati</taxon>
        <taxon>Actinomycetota</taxon>
        <taxon>Actinomycetes</taxon>
        <taxon>Kitasatosporales</taxon>
        <taxon>Streptomycetaceae</taxon>
        <taxon>Streptomyces</taxon>
    </lineage>
</organism>
<reference evidence="1 2" key="1">
    <citation type="submission" date="2023-02" db="EMBL/GenBank/DDBJ databases">
        <authorList>
            <person name="Maleckis M."/>
        </authorList>
    </citation>
    <scope>NUCLEOTIDE SEQUENCE [LARGE SCALE GENOMIC DNA]</scope>
    <source>
        <strain evidence="1 2">P8-A2</strain>
    </source>
</reference>
<dbReference type="Proteomes" id="UP001257627">
    <property type="component" value="Unassembled WGS sequence"/>
</dbReference>
<keyword evidence="2" id="KW-1185">Reference proteome</keyword>
<gene>
    <name evidence="1" type="ORF">PU648_06585</name>
</gene>
<dbReference type="RefSeq" id="WP_257040516.1">
    <property type="nucleotide sequence ID" value="NZ_CP107955.1"/>
</dbReference>
<sequence>MGPAATTCSYLGQNRHNAFPSRLKELRAKHVSAHGMPFGS</sequence>
<accession>A0ABU3UER1</accession>
<evidence type="ECO:0000313" key="2">
    <source>
        <dbReference type="Proteomes" id="UP001257627"/>
    </source>
</evidence>
<evidence type="ECO:0000313" key="1">
    <source>
        <dbReference type="EMBL" id="MDU8992034.1"/>
    </source>
</evidence>
<name>A0ABU3UER1_9ACTN</name>
<comment type="caution">
    <text evidence="1">The sequence shown here is derived from an EMBL/GenBank/DDBJ whole genome shotgun (WGS) entry which is preliminary data.</text>
</comment>
<dbReference type="EMBL" id="JARAKF010000001">
    <property type="protein sequence ID" value="MDU8992034.1"/>
    <property type="molecule type" value="Genomic_DNA"/>
</dbReference>
<protein>
    <submittedName>
        <fullName evidence="1">Uncharacterized protein</fullName>
    </submittedName>
</protein>